<accession>A0A9W9SPZ4</accession>
<protein>
    <recommendedName>
        <fullName evidence="1">FAD dependent oxidoreductase domain-containing protein</fullName>
    </recommendedName>
</protein>
<feature type="domain" description="FAD dependent oxidoreductase" evidence="1">
    <location>
        <begin position="17"/>
        <end position="383"/>
    </location>
</feature>
<dbReference type="Proteomes" id="UP001147752">
    <property type="component" value="Unassembled WGS sequence"/>
</dbReference>
<name>A0A9W9SPZ4_9EURO</name>
<dbReference type="PANTHER" id="PTHR13847">
    <property type="entry name" value="SARCOSINE DEHYDROGENASE-RELATED"/>
    <property type="match status" value="1"/>
</dbReference>
<proteinExistence type="predicted"/>
<dbReference type="Gene3D" id="3.50.50.60">
    <property type="entry name" value="FAD/NAD(P)-binding domain"/>
    <property type="match status" value="1"/>
</dbReference>
<dbReference type="SUPFAM" id="SSF54373">
    <property type="entry name" value="FAD-linked reductases, C-terminal domain"/>
    <property type="match status" value="1"/>
</dbReference>
<evidence type="ECO:0000259" key="1">
    <source>
        <dbReference type="Pfam" id="PF01266"/>
    </source>
</evidence>
<dbReference type="EMBL" id="JAPZBT010000001">
    <property type="protein sequence ID" value="KAJ5382352.1"/>
    <property type="molecule type" value="Genomic_DNA"/>
</dbReference>
<dbReference type="Gene3D" id="3.30.9.10">
    <property type="entry name" value="D-Amino Acid Oxidase, subunit A, domain 2"/>
    <property type="match status" value="1"/>
</dbReference>
<gene>
    <name evidence="2" type="ORF">N7517_000263</name>
</gene>
<sequence length="432" mass="46020">MPSTLNIAQLNDNPSSRIIIVGGGIVGAALAFHLSKAESEKHIVLIDKSLETLVGSTGHAPGFVGQLNESAVLTQLAKDTVQDYLTIPGGFETVGGLELSSATSGLELLERRQETAQGAGLPAELLTPEAAAALAPDFIDPNSIKHCLLFPSDGTANAGVITSYYVDQARAKGVDFLEAAVTGFVTKKDNETSKIATIKTAGGDINSEGSIVILATGIWTSSLISGDKTPVTQLPIPIVPVAHPYTFTPTRARRVGTPYPFVRWLDHHAYARDHGDRDGLGSYDHPPMQLDPIESAIGAWPASFDQVLSDAASHLKNKAEFQVQGQNANPEETWVADKPFNGIFSVTPDNLPFAGRVPDVANLWLAAAIWVTTAAGTAKLLAREILGNKHSTTSEDKALLDALNPARFQGVEADLLLRKSLSKYNDIYNREA</sequence>
<dbReference type="SUPFAM" id="SSF51905">
    <property type="entry name" value="FAD/NAD(P)-binding domain"/>
    <property type="match status" value="1"/>
</dbReference>
<dbReference type="RefSeq" id="XP_056582128.1">
    <property type="nucleotide sequence ID" value="XM_056717993.1"/>
</dbReference>
<dbReference type="GO" id="GO:0005739">
    <property type="term" value="C:mitochondrion"/>
    <property type="evidence" value="ECO:0007669"/>
    <property type="project" value="TreeGrafter"/>
</dbReference>
<dbReference type="InterPro" id="IPR036188">
    <property type="entry name" value="FAD/NAD-bd_sf"/>
</dbReference>
<dbReference type="AlphaFoldDB" id="A0A9W9SPZ4"/>
<evidence type="ECO:0000313" key="2">
    <source>
        <dbReference type="EMBL" id="KAJ5382352.1"/>
    </source>
</evidence>
<reference evidence="2" key="2">
    <citation type="journal article" date="2023" name="IMA Fungus">
        <title>Comparative genomic study of the Penicillium genus elucidates a diverse pangenome and 15 lateral gene transfer events.</title>
        <authorList>
            <person name="Petersen C."/>
            <person name="Sorensen T."/>
            <person name="Nielsen M.R."/>
            <person name="Sondergaard T.E."/>
            <person name="Sorensen J.L."/>
            <person name="Fitzpatrick D.A."/>
            <person name="Frisvad J.C."/>
            <person name="Nielsen K.L."/>
        </authorList>
    </citation>
    <scope>NUCLEOTIDE SEQUENCE</scope>
    <source>
        <strain evidence="2">IBT 3081</strain>
    </source>
</reference>
<dbReference type="InterPro" id="IPR006076">
    <property type="entry name" value="FAD-dep_OxRdtase"/>
</dbReference>
<dbReference type="GeneID" id="81457176"/>
<comment type="caution">
    <text evidence="2">The sequence shown here is derived from an EMBL/GenBank/DDBJ whole genome shotgun (WGS) entry which is preliminary data.</text>
</comment>
<keyword evidence="3" id="KW-1185">Reference proteome</keyword>
<reference evidence="2" key="1">
    <citation type="submission" date="2022-12" db="EMBL/GenBank/DDBJ databases">
        <authorList>
            <person name="Petersen C."/>
        </authorList>
    </citation>
    <scope>NUCLEOTIDE SEQUENCE</scope>
    <source>
        <strain evidence="2">IBT 3081</strain>
    </source>
</reference>
<dbReference type="PANTHER" id="PTHR13847:SF193">
    <property type="entry name" value="PYRUVATE DEHYDROGENASE PHOSPHATASE REGULATORY SUBUNIT, MITOCHONDRIAL"/>
    <property type="match status" value="1"/>
</dbReference>
<dbReference type="Pfam" id="PF01266">
    <property type="entry name" value="DAO"/>
    <property type="match status" value="1"/>
</dbReference>
<dbReference type="OrthoDB" id="498204at2759"/>
<organism evidence="2 3">
    <name type="scientific">Penicillium concentricum</name>
    <dbReference type="NCBI Taxonomy" id="293559"/>
    <lineage>
        <taxon>Eukaryota</taxon>
        <taxon>Fungi</taxon>
        <taxon>Dikarya</taxon>
        <taxon>Ascomycota</taxon>
        <taxon>Pezizomycotina</taxon>
        <taxon>Eurotiomycetes</taxon>
        <taxon>Eurotiomycetidae</taxon>
        <taxon>Eurotiales</taxon>
        <taxon>Aspergillaceae</taxon>
        <taxon>Penicillium</taxon>
    </lineage>
</organism>
<evidence type="ECO:0000313" key="3">
    <source>
        <dbReference type="Proteomes" id="UP001147752"/>
    </source>
</evidence>